<evidence type="ECO:0000256" key="3">
    <source>
        <dbReference type="ARBA" id="ARBA00022692"/>
    </source>
</evidence>
<keyword evidence="4 7" id="KW-1133">Transmembrane helix</keyword>
<dbReference type="Proteomes" id="UP001149140">
    <property type="component" value="Unassembled WGS sequence"/>
</dbReference>
<feature type="transmembrane region" description="Helical" evidence="7">
    <location>
        <begin position="511"/>
        <end position="530"/>
    </location>
</feature>
<feature type="transmembrane region" description="Helical" evidence="7">
    <location>
        <begin position="67"/>
        <end position="86"/>
    </location>
</feature>
<keyword evidence="9" id="KW-1185">Reference proteome</keyword>
<feature type="transmembrane region" description="Helical" evidence="7">
    <location>
        <begin position="404"/>
        <end position="424"/>
    </location>
</feature>
<evidence type="ECO:0000256" key="1">
    <source>
        <dbReference type="ARBA" id="ARBA00004651"/>
    </source>
</evidence>
<feature type="transmembrane region" description="Helical" evidence="7">
    <location>
        <begin position="116"/>
        <end position="137"/>
    </location>
</feature>
<name>A0A9X3MYW9_9ACTN</name>
<keyword evidence="5 7" id="KW-0472">Membrane</keyword>
<dbReference type="PANTHER" id="PTHR32196">
    <property type="entry name" value="ABC TRANSPORTER PERMEASE PROTEIN YPHD-RELATED-RELATED"/>
    <property type="match status" value="1"/>
</dbReference>
<gene>
    <name evidence="8" type="ORF">OM076_33935</name>
</gene>
<feature type="region of interest" description="Disordered" evidence="6">
    <location>
        <begin position="1"/>
        <end position="21"/>
    </location>
</feature>
<evidence type="ECO:0000256" key="4">
    <source>
        <dbReference type="ARBA" id="ARBA00022989"/>
    </source>
</evidence>
<dbReference type="EMBL" id="JAPDOD010000045">
    <property type="protein sequence ID" value="MDA0165319.1"/>
    <property type="molecule type" value="Genomic_DNA"/>
</dbReference>
<evidence type="ECO:0000256" key="2">
    <source>
        <dbReference type="ARBA" id="ARBA00022475"/>
    </source>
</evidence>
<protein>
    <submittedName>
        <fullName evidence="8">ABC transporter permease</fullName>
    </submittedName>
</protein>
<keyword evidence="3 7" id="KW-0812">Transmembrane</keyword>
<evidence type="ECO:0000256" key="6">
    <source>
        <dbReference type="SAM" id="MobiDB-lite"/>
    </source>
</evidence>
<feature type="transmembrane region" description="Helical" evidence="7">
    <location>
        <begin position="550"/>
        <end position="575"/>
    </location>
</feature>
<feature type="transmembrane region" description="Helical" evidence="7">
    <location>
        <begin position="687"/>
        <end position="703"/>
    </location>
</feature>
<feature type="transmembrane region" description="Helical" evidence="7">
    <location>
        <begin position="37"/>
        <end position="55"/>
    </location>
</feature>
<feature type="transmembrane region" description="Helical" evidence="7">
    <location>
        <begin position="662"/>
        <end position="681"/>
    </location>
</feature>
<organism evidence="8 9">
    <name type="scientific">Solirubrobacter ginsenosidimutans</name>
    <dbReference type="NCBI Taxonomy" id="490573"/>
    <lineage>
        <taxon>Bacteria</taxon>
        <taxon>Bacillati</taxon>
        <taxon>Actinomycetota</taxon>
        <taxon>Thermoleophilia</taxon>
        <taxon>Solirubrobacterales</taxon>
        <taxon>Solirubrobacteraceae</taxon>
        <taxon>Solirubrobacter</taxon>
    </lineage>
</organism>
<comment type="caution">
    <text evidence="8">The sequence shown here is derived from an EMBL/GenBank/DDBJ whole genome shotgun (WGS) entry which is preliminary data.</text>
</comment>
<dbReference type="GO" id="GO:0022857">
    <property type="term" value="F:transmembrane transporter activity"/>
    <property type="evidence" value="ECO:0007669"/>
    <property type="project" value="InterPro"/>
</dbReference>
<evidence type="ECO:0000256" key="7">
    <source>
        <dbReference type="SAM" id="Phobius"/>
    </source>
</evidence>
<evidence type="ECO:0000313" key="8">
    <source>
        <dbReference type="EMBL" id="MDA0165319.1"/>
    </source>
</evidence>
<accession>A0A9X3MYW9</accession>
<feature type="transmembrane region" description="Helical" evidence="7">
    <location>
        <begin position="183"/>
        <end position="203"/>
    </location>
</feature>
<sequence length="711" mass="73478">MANVKMEPALETRSASGRSPVVVRSTKERLTHLTQHHSYGFAGLLMVAVLVVTIVKDGGNFGVSDQLGIAAPMILAAMASAPSIIGRGFDLSISPLLVFCGAVYVVWLAPHGLGGAIAVPIVLGVGLLAGLVTGLIITLLRIQAVVVTLGMYFALQGVNLLIAPNPASLGEGDRWIYHLAGQVGPIPGAVFTLGVPVLIWYGLKRIPFRGLLYAVGSNDATAFSSGVNVTAVRVGSYALGGLFAGFGGLALTALVRSTNASTSTQYALIAIAAVVLGGTSLAGGRGGLIGVAFGAFTIYLFQNLLSSFEVNPAWLQIVYGAILIIAVVIQGALVPEAGIGGLRAKRMPVLHRHRRRGTGPELSTLEIGPVGGGEGDLAAAPVEAGGAVARVWGSLVRIQERFPLIQLVALAAVFAFGVITLPGLGSWVSIRSILVLAALVGLASCGQTLLILMGGFDLSVSGFIVAGGLTVTALNLKYGISFGAALALALVSATVLGGFAGYICHRFRINPLVVTLAMGSLVIGLVKVQIGEQANGYPTEWMQQLAMPVTKTFGIGIPPAVSIWILVVVLFGIVLHRTRLGRNLFATGANPRAADNALINTRRVWMAAFAFSAVTSTLVGILIGGFAGQVVDTGGDAYLFQSVVAVIVGGTIFGGPGDYTRTAIGALFITLLITVLVGHGASKAIEFIVYGAIILVAVAIYGRERRLRDRV</sequence>
<comment type="subcellular location">
    <subcellularLocation>
        <location evidence="1">Cell membrane</location>
        <topology evidence="1">Multi-pass membrane protein</topology>
    </subcellularLocation>
</comment>
<dbReference type="GO" id="GO:0005886">
    <property type="term" value="C:plasma membrane"/>
    <property type="evidence" value="ECO:0007669"/>
    <property type="project" value="UniProtKB-SubCell"/>
</dbReference>
<dbReference type="InterPro" id="IPR001851">
    <property type="entry name" value="ABC_transp_permease"/>
</dbReference>
<reference evidence="8" key="1">
    <citation type="submission" date="2022-10" db="EMBL/GenBank/DDBJ databases">
        <title>The WGS of Solirubrobacter ginsenosidimutans DSM 21036.</title>
        <authorList>
            <person name="Jiang Z."/>
        </authorList>
    </citation>
    <scope>NUCLEOTIDE SEQUENCE</scope>
    <source>
        <strain evidence="8">DSM 21036</strain>
    </source>
</reference>
<feature type="transmembrane region" description="Helical" evidence="7">
    <location>
        <begin position="210"/>
        <end position="231"/>
    </location>
</feature>
<feature type="transmembrane region" description="Helical" evidence="7">
    <location>
        <begin position="313"/>
        <end position="334"/>
    </location>
</feature>
<dbReference type="CDD" id="cd06579">
    <property type="entry name" value="TM_PBP1_transp_AraH_like"/>
    <property type="match status" value="2"/>
</dbReference>
<feature type="transmembrane region" description="Helical" evidence="7">
    <location>
        <begin position="93"/>
        <end position="110"/>
    </location>
</feature>
<feature type="transmembrane region" description="Helical" evidence="7">
    <location>
        <begin position="237"/>
        <end position="256"/>
    </location>
</feature>
<feature type="transmembrane region" description="Helical" evidence="7">
    <location>
        <begin position="268"/>
        <end position="301"/>
    </location>
</feature>
<feature type="transmembrane region" description="Helical" evidence="7">
    <location>
        <begin position="482"/>
        <end position="504"/>
    </location>
</feature>
<feature type="transmembrane region" description="Helical" evidence="7">
    <location>
        <begin position="144"/>
        <end position="163"/>
    </location>
</feature>
<keyword evidence="2" id="KW-1003">Cell membrane</keyword>
<dbReference type="AlphaFoldDB" id="A0A9X3MYW9"/>
<proteinExistence type="predicted"/>
<feature type="transmembrane region" description="Helical" evidence="7">
    <location>
        <begin position="430"/>
        <end position="451"/>
    </location>
</feature>
<evidence type="ECO:0000256" key="5">
    <source>
        <dbReference type="ARBA" id="ARBA00023136"/>
    </source>
</evidence>
<dbReference type="Pfam" id="PF02653">
    <property type="entry name" value="BPD_transp_2"/>
    <property type="match status" value="2"/>
</dbReference>
<evidence type="ECO:0000313" key="9">
    <source>
        <dbReference type="Proteomes" id="UP001149140"/>
    </source>
</evidence>
<feature type="transmembrane region" description="Helical" evidence="7">
    <location>
        <begin position="604"/>
        <end position="626"/>
    </location>
</feature>
<feature type="transmembrane region" description="Helical" evidence="7">
    <location>
        <begin position="638"/>
        <end position="655"/>
    </location>
</feature>